<comment type="caution">
    <text evidence="3">The sequence shown here is derived from an EMBL/GenBank/DDBJ whole genome shotgun (WGS) entry which is preliminary data.</text>
</comment>
<evidence type="ECO:0000313" key="3">
    <source>
        <dbReference type="EMBL" id="CAK0910629.1"/>
    </source>
</evidence>
<feature type="region of interest" description="Disordered" evidence="1">
    <location>
        <begin position="236"/>
        <end position="324"/>
    </location>
</feature>
<dbReference type="Proteomes" id="UP001189429">
    <property type="component" value="Unassembled WGS sequence"/>
</dbReference>
<evidence type="ECO:0000259" key="2">
    <source>
        <dbReference type="Pfam" id="PF02230"/>
    </source>
</evidence>
<sequence length="440" mass="47356">MPYTRMVLEDLVTVQKLSSRCSELGGPSEKAGQWLDLICTPDQSWHNTIDAIHFAESNCDSCAAPQGVQLHFACDMCQGTHRRAFATRLGLVQHQRAVHGVRNEARRYVKADGVCPVCQIDFRQRFRCIRHLSGQELLVLALWPHGAAQTDKSPAAGAPSAFLWPARRARRAMARAADRGRLEAALAQVAFLENELAAREASHAAALQLSRDHGSLDPQPDVQLLGEITARLAMAVPRERSTATRRCRQPTDASLGMPSVGVPGAEAGTGASVAAAAPAHEQSDEQSGLGSHGSRGGSWRLDGGRAPTRSNGARWSKAGPLFDTPPLTSSGEAVVVWLHGFGDTGEQWSRTAPALQQMGLPMLRFLFPTAPVRSTGVGSRGPCRSWYDVESLNPDEIAQQQGRAHAAPSLPCSCERRAAARHVCVRGRCRASPSQRSGGR</sequence>
<evidence type="ECO:0000313" key="4">
    <source>
        <dbReference type="Proteomes" id="UP001189429"/>
    </source>
</evidence>
<keyword evidence="4" id="KW-1185">Reference proteome</keyword>
<protein>
    <recommendedName>
        <fullName evidence="2">Phospholipase/carboxylesterase/thioesterase domain-containing protein</fullName>
    </recommendedName>
</protein>
<dbReference type="InterPro" id="IPR003140">
    <property type="entry name" value="PLipase/COase/thioEstase"/>
</dbReference>
<dbReference type="EMBL" id="CAUYUJ010022432">
    <property type="protein sequence ID" value="CAK0910629.1"/>
    <property type="molecule type" value="Genomic_DNA"/>
</dbReference>
<proteinExistence type="predicted"/>
<accession>A0ABN9YD24</accession>
<dbReference type="SUPFAM" id="SSF53474">
    <property type="entry name" value="alpha/beta-Hydrolases"/>
    <property type="match status" value="1"/>
</dbReference>
<reference evidence="3" key="1">
    <citation type="submission" date="2023-10" db="EMBL/GenBank/DDBJ databases">
        <authorList>
            <person name="Chen Y."/>
            <person name="Shah S."/>
            <person name="Dougan E. K."/>
            <person name="Thang M."/>
            <person name="Chan C."/>
        </authorList>
    </citation>
    <scope>NUCLEOTIDE SEQUENCE [LARGE SCALE GENOMIC DNA]</scope>
</reference>
<gene>
    <name evidence="3" type="ORF">PCOR1329_LOCUS84753</name>
</gene>
<feature type="non-terminal residue" evidence="3">
    <location>
        <position position="440"/>
    </location>
</feature>
<evidence type="ECO:0000256" key="1">
    <source>
        <dbReference type="SAM" id="MobiDB-lite"/>
    </source>
</evidence>
<name>A0ABN9YD24_9DINO</name>
<dbReference type="InterPro" id="IPR029058">
    <property type="entry name" value="AB_hydrolase_fold"/>
</dbReference>
<feature type="domain" description="Phospholipase/carboxylesterase/thioesterase" evidence="2">
    <location>
        <begin position="332"/>
        <end position="406"/>
    </location>
</feature>
<dbReference type="Pfam" id="PF02230">
    <property type="entry name" value="Abhydrolase_2"/>
    <property type="match status" value="1"/>
</dbReference>
<dbReference type="Gene3D" id="3.40.50.1820">
    <property type="entry name" value="alpha/beta hydrolase"/>
    <property type="match status" value="1"/>
</dbReference>
<feature type="compositionally biased region" description="Low complexity" evidence="1">
    <location>
        <begin position="264"/>
        <end position="279"/>
    </location>
</feature>
<organism evidence="3 4">
    <name type="scientific">Prorocentrum cordatum</name>
    <dbReference type="NCBI Taxonomy" id="2364126"/>
    <lineage>
        <taxon>Eukaryota</taxon>
        <taxon>Sar</taxon>
        <taxon>Alveolata</taxon>
        <taxon>Dinophyceae</taxon>
        <taxon>Prorocentrales</taxon>
        <taxon>Prorocentraceae</taxon>
        <taxon>Prorocentrum</taxon>
    </lineage>
</organism>